<proteinExistence type="predicted"/>
<feature type="compositionally biased region" description="Low complexity" evidence="1">
    <location>
        <begin position="360"/>
        <end position="383"/>
    </location>
</feature>
<gene>
    <name evidence="2" type="ORF">WJX72_006908</name>
</gene>
<dbReference type="AlphaFoldDB" id="A0AAW1R7K0"/>
<dbReference type="EMBL" id="JALJOR010000001">
    <property type="protein sequence ID" value="KAK9829617.1"/>
    <property type="molecule type" value="Genomic_DNA"/>
</dbReference>
<evidence type="ECO:0000313" key="2">
    <source>
        <dbReference type="EMBL" id="KAK9829617.1"/>
    </source>
</evidence>
<accession>A0AAW1R7K0</accession>
<protein>
    <submittedName>
        <fullName evidence="2">Uncharacterized protein</fullName>
    </submittedName>
</protein>
<name>A0AAW1R7K0_9CHLO</name>
<keyword evidence="3" id="KW-1185">Reference proteome</keyword>
<sequence length="397" mass="44226">MSTWKTYWKPPEDLGLTKPEKDYRDRLPIRPEDVALQYQSVVRDGHWTFGLIEMWSGRFKIVKSAVHVPCCPSFRFNPCAWRGICFGRTLHQCYWFGCDRTRWARFAHALRLGREYEDPFTGMGRGHKDETCLLCWFNYALGCVLSLGIGQAISICGNYGVNFSACYSCHAREKFRRKYNLPPAFGLPPGFDDCCVHFLCMYCATHQELREAIVRGLDGPGMSVLDVNSEGWAHLPGYQEELDRRAAKLALLTAKGDLFLPFEQRMAREPGLIRREAANVYTQLARQEVVQVESASGKTAIIQPKSGKYVVGLPAEDMPSPEIAENFENQDQAVCMEEVDATKAVELQAPQGADMTRAEGAANGTGNGAAAANGSGTAANGTGDKPKKYERSYTVAY</sequence>
<organism evidence="2 3">
    <name type="scientific">[Myrmecia] bisecta</name>
    <dbReference type="NCBI Taxonomy" id="41462"/>
    <lineage>
        <taxon>Eukaryota</taxon>
        <taxon>Viridiplantae</taxon>
        <taxon>Chlorophyta</taxon>
        <taxon>core chlorophytes</taxon>
        <taxon>Trebouxiophyceae</taxon>
        <taxon>Trebouxiales</taxon>
        <taxon>Trebouxiaceae</taxon>
        <taxon>Myrmecia</taxon>
    </lineage>
</organism>
<dbReference type="Proteomes" id="UP001489004">
    <property type="component" value="Unassembled WGS sequence"/>
</dbReference>
<feature type="region of interest" description="Disordered" evidence="1">
    <location>
        <begin position="357"/>
        <end position="397"/>
    </location>
</feature>
<evidence type="ECO:0000256" key="1">
    <source>
        <dbReference type="SAM" id="MobiDB-lite"/>
    </source>
</evidence>
<comment type="caution">
    <text evidence="2">The sequence shown here is derived from an EMBL/GenBank/DDBJ whole genome shotgun (WGS) entry which is preliminary data.</text>
</comment>
<reference evidence="2 3" key="1">
    <citation type="journal article" date="2024" name="Nat. Commun.">
        <title>Phylogenomics reveals the evolutionary origins of lichenization in chlorophyte algae.</title>
        <authorList>
            <person name="Puginier C."/>
            <person name="Libourel C."/>
            <person name="Otte J."/>
            <person name="Skaloud P."/>
            <person name="Haon M."/>
            <person name="Grisel S."/>
            <person name="Petersen M."/>
            <person name="Berrin J.G."/>
            <person name="Delaux P.M."/>
            <person name="Dal Grande F."/>
            <person name="Keller J."/>
        </authorList>
    </citation>
    <scope>NUCLEOTIDE SEQUENCE [LARGE SCALE GENOMIC DNA]</scope>
    <source>
        <strain evidence="2 3">SAG 2043</strain>
    </source>
</reference>
<evidence type="ECO:0000313" key="3">
    <source>
        <dbReference type="Proteomes" id="UP001489004"/>
    </source>
</evidence>